<comment type="caution">
    <text evidence="1">The sequence shown here is derived from an EMBL/GenBank/DDBJ whole genome shotgun (WGS) entry which is preliminary data.</text>
</comment>
<gene>
    <name evidence="1" type="ORF">KP78_00010</name>
</gene>
<dbReference type="PATRIC" id="fig|889306.3.peg.1"/>
<accession>A0A0C2RQU6</accession>
<keyword evidence="2" id="KW-1185">Reference proteome</keyword>
<dbReference type="InterPro" id="IPR026988">
    <property type="entry name" value="YaaC-like"/>
</dbReference>
<dbReference type="AlphaFoldDB" id="A0A0C2RQU6"/>
<protein>
    <submittedName>
        <fullName evidence="1">Uncharacterized protein</fullName>
    </submittedName>
</protein>
<proteinExistence type="predicted"/>
<evidence type="ECO:0000313" key="2">
    <source>
        <dbReference type="Proteomes" id="UP000031938"/>
    </source>
</evidence>
<organism evidence="1 2">
    <name type="scientific">Jeotgalibacillus soli</name>
    <dbReference type="NCBI Taxonomy" id="889306"/>
    <lineage>
        <taxon>Bacteria</taxon>
        <taxon>Bacillati</taxon>
        <taxon>Bacillota</taxon>
        <taxon>Bacilli</taxon>
        <taxon>Bacillales</taxon>
        <taxon>Caryophanaceae</taxon>
        <taxon>Jeotgalibacillus</taxon>
    </lineage>
</organism>
<sequence length="241" mass="28111">MSSTFNWNRYLPFHSHSTIQSYLSNQYKQLCFELPNQLAALKSSSFFYHLEHAESCYIQSDKAPTSIQPLLQFYGISHLIKACLISKDPTYPSSTAQLAHGVSTRKKKKLHYSFLEDSVKIQKNGLFPTFSDLLFHVKHLEGNSYEMYELLAILQGDHHSLNPVQSHFLLLYNLSMIARYETMWWGDCLQYKKTDDYSIIRGFLHFSSQYIPQALLEFLLDHVHPVKQQLLDLSIQQDLMH</sequence>
<dbReference type="Pfam" id="PF14175">
    <property type="entry name" value="YaaC"/>
    <property type="match status" value="2"/>
</dbReference>
<dbReference type="Proteomes" id="UP000031938">
    <property type="component" value="Unassembled WGS sequence"/>
</dbReference>
<dbReference type="STRING" id="889306.KP78_00010"/>
<dbReference type="OrthoDB" id="2380109at2"/>
<name>A0A0C2RQU6_9BACL</name>
<dbReference type="EMBL" id="JXRP01000002">
    <property type="protein sequence ID" value="KIL52630.1"/>
    <property type="molecule type" value="Genomic_DNA"/>
</dbReference>
<reference evidence="1 2" key="1">
    <citation type="submission" date="2015-01" db="EMBL/GenBank/DDBJ databases">
        <title>Genome sequencing of Jeotgalibacillus soli.</title>
        <authorList>
            <person name="Goh K.M."/>
            <person name="Chan K.-G."/>
            <person name="Yaakop A.S."/>
            <person name="Ee R."/>
            <person name="Gan H.M."/>
            <person name="Chan C.S."/>
        </authorList>
    </citation>
    <scope>NUCLEOTIDE SEQUENCE [LARGE SCALE GENOMIC DNA]</scope>
    <source>
        <strain evidence="1 2">P9</strain>
    </source>
</reference>
<evidence type="ECO:0000313" key="1">
    <source>
        <dbReference type="EMBL" id="KIL52630.1"/>
    </source>
</evidence>
<dbReference type="RefSeq" id="WP_052474418.1">
    <property type="nucleotide sequence ID" value="NZ_JXRP01000002.1"/>
</dbReference>